<protein>
    <recommendedName>
        <fullName evidence="4">DUF1254 domain-containing protein</fullName>
    </recommendedName>
</protein>
<evidence type="ECO:0000313" key="3">
    <source>
        <dbReference type="Proteomes" id="UP000438106"/>
    </source>
</evidence>
<evidence type="ECO:0008006" key="4">
    <source>
        <dbReference type="Google" id="ProtNLM"/>
    </source>
</evidence>
<dbReference type="EMBL" id="WQRF01000003">
    <property type="protein sequence ID" value="MVS99719.1"/>
    <property type="molecule type" value="Genomic_DNA"/>
</dbReference>
<comment type="caution">
    <text evidence="2">The sequence shown here is derived from an EMBL/GenBank/DDBJ whole genome shotgun (WGS) entry which is preliminary data.</text>
</comment>
<dbReference type="AlphaFoldDB" id="A0A7X3FS42"/>
<proteinExistence type="predicted"/>
<keyword evidence="1" id="KW-0732">Signal</keyword>
<sequence>MFKAFTRLATATAIVLVPFFPVALLADECPAERALYSPDTEDGRLELGFARAQNYASIASNLYLYLTTTQRTYWFTFSVSNGYSGITLLPVTDPTRADAKPDGPQELIDLSSNDEAMHDVLRALRFYALDEDFTFCFEPPMSGEPAPAYVMVPEIGLALWYGAGDLTDDPAADRDPVPRGVFQPEVCLDTLPPPAWP</sequence>
<reference evidence="2 3" key="1">
    <citation type="submission" date="2019-12" db="EMBL/GenBank/DDBJ databases">
        <title>Devosia maris sp. nov., isolated from the deep seawater.</title>
        <authorList>
            <person name="Liu Y."/>
        </authorList>
    </citation>
    <scope>NUCLEOTIDE SEQUENCE [LARGE SCALE GENOMIC DNA]</scope>
    <source>
        <strain evidence="2 3">L53-10-65</strain>
    </source>
</reference>
<feature type="signal peptide" evidence="1">
    <location>
        <begin position="1"/>
        <end position="26"/>
    </location>
</feature>
<dbReference type="RefSeq" id="WP_157290523.1">
    <property type="nucleotide sequence ID" value="NZ_WQRF01000003.1"/>
</dbReference>
<keyword evidence="3" id="KW-1185">Reference proteome</keyword>
<feature type="chain" id="PRO_5031345932" description="DUF1254 domain-containing protein" evidence="1">
    <location>
        <begin position="27"/>
        <end position="197"/>
    </location>
</feature>
<dbReference type="Proteomes" id="UP000438106">
    <property type="component" value="Unassembled WGS sequence"/>
</dbReference>
<accession>A0A7X3FS42</accession>
<evidence type="ECO:0000313" key="2">
    <source>
        <dbReference type="EMBL" id="MVS99719.1"/>
    </source>
</evidence>
<gene>
    <name evidence="2" type="ORF">GO014_11865</name>
</gene>
<evidence type="ECO:0000256" key="1">
    <source>
        <dbReference type="SAM" id="SignalP"/>
    </source>
</evidence>
<name>A0A7X3FS42_9HYPH</name>
<organism evidence="2 3">
    <name type="scientific">Devosia marina</name>
    <dbReference type="NCBI Taxonomy" id="2683198"/>
    <lineage>
        <taxon>Bacteria</taxon>
        <taxon>Pseudomonadati</taxon>
        <taxon>Pseudomonadota</taxon>
        <taxon>Alphaproteobacteria</taxon>
        <taxon>Hyphomicrobiales</taxon>
        <taxon>Devosiaceae</taxon>
        <taxon>Devosia</taxon>
    </lineage>
</organism>